<evidence type="ECO:0000313" key="5">
    <source>
        <dbReference type="EMBL" id="QXN94329.1"/>
    </source>
</evidence>
<evidence type="ECO:0000259" key="4">
    <source>
        <dbReference type="PROSITE" id="PS50949"/>
    </source>
</evidence>
<gene>
    <name evidence="5" type="ORF">KV110_15485</name>
</gene>
<evidence type="ECO:0000256" key="1">
    <source>
        <dbReference type="ARBA" id="ARBA00023015"/>
    </source>
</evidence>
<evidence type="ECO:0000256" key="2">
    <source>
        <dbReference type="ARBA" id="ARBA00023125"/>
    </source>
</evidence>
<feature type="domain" description="HTH gntR-type" evidence="4">
    <location>
        <begin position="16"/>
        <end position="84"/>
    </location>
</feature>
<dbReference type="CDD" id="cd00609">
    <property type="entry name" value="AAT_like"/>
    <property type="match status" value="1"/>
</dbReference>
<evidence type="ECO:0000256" key="3">
    <source>
        <dbReference type="ARBA" id="ARBA00023163"/>
    </source>
</evidence>
<protein>
    <submittedName>
        <fullName evidence="5">PLP-dependent aminotransferase family protein</fullName>
    </submittedName>
</protein>
<sequence length="478" mass="50751">MNTLVSELGRWSAGHGPLYQRLAERLRTLVGSGVLGTDSKLPSERDLARALEVSRTTVIAAYRLLREEGLLESARGSGTRVATAGRWVGPAVPVAVTPATKLISTSAGDAIDLSGAVIPGLDGVSDEALRLSPADIRGLAGQFDYAPLGLPALRAAIATRYTQGGLPTGPGQILVTTGGQQAIDLLFTLFGRDHGTIITENPTYAGALDAASAAGATVLGLPVDGEGLRTRALSEALDRTAARLVYVTATCHNPTAAVMSTARRHDITRLAAAAGVPVVDDTTLADLLFDADSPPPLAATTEAGTVVTVGSLSKLCWAGLRVGWIRADEHLIARLARLKVVTDLGSSHLSQLLALRLLPGLAELGVVRRRQLAERYELMADLLRDQLPGWTWERPRGGPFLWARLPHGDTGEFAQFALDHGVRVLPGNRTSPDDSFTDHLRLSFVLEPAQLRTAVARLAEAWAVFQVRRGHRPVEVVV</sequence>
<dbReference type="InterPro" id="IPR051446">
    <property type="entry name" value="HTH_trans_reg/aminotransferase"/>
</dbReference>
<dbReference type="EMBL" id="CP078145">
    <property type="protein sequence ID" value="QXN94329.1"/>
    <property type="molecule type" value="Genomic_DNA"/>
</dbReference>
<keyword evidence="6" id="KW-1185">Reference proteome</keyword>
<dbReference type="Pfam" id="PF00155">
    <property type="entry name" value="Aminotran_1_2"/>
    <property type="match status" value="1"/>
</dbReference>
<organism evidence="5 6">
    <name type="scientific">Nocardia iowensis</name>
    <dbReference type="NCBI Taxonomy" id="204891"/>
    <lineage>
        <taxon>Bacteria</taxon>
        <taxon>Bacillati</taxon>
        <taxon>Actinomycetota</taxon>
        <taxon>Actinomycetes</taxon>
        <taxon>Mycobacteriales</taxon>
        <taxon>Nocardiaceae</taxon>
        <taxon>Nocardia</taxon>
    </lineage>
</organism>
<dbReference type="PANTHER" id="PTHR46577">
    <property type="entry name" value="HTH-TYPE TRANSCRIPTIONAL REGULATORY PROTEIN GABR"/>
    <property type="match status" value="1"/>
</dbReference>
<keyword evidence="5" id="KW-0032">Aminotransferase</keyword>
<name>A0ABX8RXE0_NOCIO</name>
<dbReference type="SMART" id="SM00345">
    <property type="entry name" value="HTH_GNTR"/>
    <property type="match status" value="1"/>
</dbReference>
<dbReference type="Proteomes" id="UP000694257">
    <property type="component" value="Chromosome"/>
</dbReference>
<keyword evidence="1" id="KW-0805">Transcription regulation</keyword>
<evidence type="ECO:0000313" key="6">
    <source>
        <dbReference type="Proteomes" id="UP000694257"/>
    </source>
</evidence>
<dbReference type="RefSeq" id="WP_218476831.1">
    <property type="nucleotide sequence ID" value="NZ_BAABJN010000015.1"/>
</dbReference>
<dbReference type="InterPro" id="IPR000524">
    <property type="entry name" value="Tscrpt_reg_HTH_GntR"/>
</dbReference>
<keyword evidence="2" id="KW-0238">DNA-binding</keyword>
<dbReference type="PROSITE" id="PS50949">
    <property type="entry name" value="HTH_GNTR"/>
    <property type="match status" value="1"/>
</dbReference>
<dbReference type="InterPro" id="IPR004839">
    <property type="entry name" value="Aminotransferase_I/II_large"/>
</dbReference>
<proteinExistence type="predicted"/>
<dbReference type="PANTHER" id="PTHR46577:SF1">
    <property type="entry name" value="HTH-TYPE TRANSCRIPTIONAL REGULATORY PROTEIN GABR"/>
    <property type="match status" value="1"/>
</dbReference>
<dbReference type="CDD" id="cd07377">
    <property type="entry name" value="WHTH_GntR"/>
    <property type="match status" value="1"/>
</dbReference>
<dbReference type="Pfam" id="PF00392">
    <property type="entry name" value="GntR"/>
    <property type="match status" value="1"/>
</dbReference>
<keyword evidence="3" id="KW-0804">Transcription</keyword>
<dbReference type="GO" id="GO:0008483">
    <property type="term" value="F:transaminase activity"/>
    <property type="evidence" value="ECO:0007669"/>
    <property type="project" value="UniProtKB-KW"/>
</dbReference>
<reference evidence="5 6" key="1">
    <citation type="submission" date="2021-07" db="EMBL/GenBank/DDBJ databases">
        <title>Whole Genome Sequence of Nocardia Iowensis.</title>
        <authorList>
            <person name="Lamm A."/>
            <person name="Collins-Fairclough A.M."/>
            <person name="Bunk B."/>
            <person name="Sproer C."/>
        </authorList>
    </citation>
    <scope>NUCLEOTIDE SEQUENCE [LARGE SCALE GENOMIC DNA]</scope>
    <source>
        <strain evidence="5 6">NRRL 5646</strain>
    </source>
</reference>
<keyword evidence="5" id="KW-0808">Transferase</keyword>
<accession>A0ABX8RXE0</accession>